<dbReference type="InterPro" id="IPR043502">
    <property type="entry name" value="DNA/RNA_pol_sf"/>
</dbReference>
<dbReference type="PANTHER" id="PTHR33116:SF70">
    <property type="entry name" value="NON-LTR RETROELEMENT REVERSE TRANSCRIPTASE-LIKE PROTEIN"/>
    <property type="match status" value="1"/>
</dbReference>
<evidence type="ECO:0000259" key="1">
    <source>
        <dbReference type="PROSITE" id="PS50878"/>
    </source>
</evidence>
<evidence type="ECO:0000259" key="2">
    <source>
        <dbReference type="PROSITE" id="PS50879"/>
    </source>
</evidence>
<dbReference type="Pfam" id="PF00078">
    <property type="entry name" value="RVT_1"/>
    <property type="match status" value="1"/>
</dbReference>
<proteinExistence type="predicted"/>
<dbReference type="ExpressionAtlas" id="A0A2K3MPN2">
    <property type="expression patterns" value="baseline"/>
</dbReference>
<accession>A0A2K3MPN2</accession>
<dbReference type="CDD" id="cd06222">
    <property type="entry name" value="RNase_H_like"/>
    <property type="match status" value="1"/>
</dbReference>
<feature type="domain" description="Reverse transcriptase" evidence="1">
    <location>
        <begin position="435"/>
        <end position="716"/>
    </location>
</feature>
<name>A0A2K3MPN2_TRIPR</name>
<dbReference type="Gene3D" id="3.30.420.10">
    <property type="entry name" value="Ribonuclease H-like superfamily/Ribonuclease H"/>
    <property type="match status" value="1"/>
</dbReference>
<dbReference type="Pfam" id="PF13456">
    <property type="entry name" value="RVT_3"/>
    <property type="match status" value="1"/>
</dbReference>
<dbReference type="EMBL" id="ASHM01010888">
    <property type="protein sequence ID" value="PNX92765.1"/>
    <property type="molecule type" value="Genomic_DNA"/>
</dbReference>
<dbReference type="InterPro" id="IPR036691">
    <property type="entry name" value="Endo/exonu/phosph_ase_sf"/>
</dbReference>
<dbReference type="STRING" id="57577.A0A2K3MPN2"/>
<dbReference type="Gene3D" id="3.60.10.10">
    <property type="entry name" value="Endonuclease/exonuclease/phosphatase"/>
    <property type="match status" value="1"/>
</dbReference>
<dbReference type="PROSITE" id="PS50879">
    <property type="entry name" value="RNASE_H_1"/>
    <property type="match status" value="1"/>
</dbReference>
<dbReference type="PROSITE" id="PS50878">
    <property type="entry name" value="RT_POL"/>
    <property type="match status" value="1"/>
</dbReference>
<evidence type="ECO:0000313" key="4">
    <source>
        <dbReference type="Proteomes" id="UP000236291"/>
    </source>
</evidence>
<dbReference type="SUPFAM" id="SSF56672">
    <property type="entry name" value="DNA/RNA polymerases"/>
    <property type="match status" value="1"/>
</dbReference>
<dbReference type="InterPro" id="IPR000477">
    <property type="entry name" value="RT_dom"/>
</dbReference>
<dbReference type="CDD" id="cd01650">
    <property type="entry name" value="RT_nLTR_like"/>
    <property type="match status" value="1"/>
</dbReference>
<comment type="caution">
    <text evidence="3">The sequence shown here is derived from an EMBL/GenBank/DDBJ whole genome shotgun (WGS) entry which is preliminary data.</text>
</comment>
<dbReference type="SUPFAM" id="SSF53098">
    <property type="entry name" value="Ribonuclease H-like"/>
    <property type="match status" value="1"/>
</dbReference>
<dbReference type="PANTHER" id="PTHR33116">
    <property type="entry name" value="REVERSE TRANSCRIPTASE ZINC-BINDING DOMAIN-CONTAINING PROTEIN-RELATED-RELATED"/>
    <property type="match status" value="1"/>
</dbReference>
<dbReference type="InterPro" id="IPR002156">
    <property type="entry name" value="RNaseH_domain"/>
</dbReference>
<dbReference type="GO" id="GO:0004523">
    <property type="term" value="F:RNA-DNA hybrid ribonuclease activity"/>
    <property type="evidence" value="ECO:0007669"/>
    <property type="project" value="InterPro"/>
</dbReference>
<dbReference type="InterPro" id="IPR036397">
    <property type="entry name" value="RNaseH_sf"/>
</dbReference>
<dbReference type="SUPFAM" id="SSF56219">
    <property type="entry name" value="DNase I-like"/>
    <property type="match status" value="1"/>
</dbReference>
<dbReference type="InterPro" id="IPR012337">
    <property type="entry name" value="RNaseH-like_sf"/>
</dbReference>
<dbReference type="GO" id="GO:0003676">
    <property type="term" value="F:nucleic acid binding"/>
    <property type="evidence" value="ECO:0007669"/>
    <property type="project" value="InterPro"/>
</dbReference>
<gene>
    <name evidence="3" type="ORF">L195_g015906</name>
</gene>
<dbReference type="Pfam" id="PF13966">
    <property type="entry name" value="zf-RVT"/>
    <property type="match status" value="1"/>
</dbReference>
<feature type="domain" description="RNase H type-1" evidence="2">
    <location>
        <begin position="1149"/>
        <end position="1279"/>
    </location>
</feature>
<reference evidence="3 4" key="2">
    <citation type="journal article" date="2017" name="Front. Plant Sci.">
        <title>Gene Classification and Mining of Molecular Markers Useful in Red Clover (Trifolium pratense) Breeding.</title>
        <authorList>
            <person name="Istvanek J."/>
            <person name="Dluhosova J."/>
            <person name="Dluhos P."/>
            <person name="Patkova L."/>
            <person name="Nedelnik J."/>
            <person name="Repkova J."/>
        </authorList>
    </citation>
    <scope>NUCLEOTIDE SEQUENCE [LARGE SCALE GENOMIC DNA]</scope>
    <source>
        <strain evidence="4">cv. Tatra</strain>
        <tissue evidence="3">Young leaves</tissue>
    </source>
</reference>
<dbReference type="InterPro" id="IPR026960">
    <property type="entry name" value="RVT-Znf"/>
</dbReference>
<organism evidence="3 4">
    <name type="scientific">Trifolium pratense</name>
    <name type="common">Red clover</name>
    <dbReference type="NCBI Taxonomy" id="57577"/>
    <lineage>
        <taxon>Eukaryota</taxon>
        <taxon>Viridiplantae</taxon>
        <taxon>Streptophyta</taxon>
        <taxon>Embryophyta</taxon>
        <taxon>Tracheophyta</taxon>
        <taxon>Spermatophyta</taxon>
        <taxon>Magnoliopsida</taxon>
        <taxon>eudicotyledons</taxon>
        <taxon>Gunneridae</taxon>
        <taxon>Pentapetalae</taxon>
        <taxon>rosids</taxon>
        <taxon>fabids</taxon>
        <taxon>Fabales</taxon>
        <taxon>Fabaceae</taxon>
        <taxon>Papilionoideae</taxon>
        <taxon>50 kb inversion clade</taxon>
        <taxon>NPAAA clade</taxon>
        <taxon>Hologalegina</taxon>
        <taxon>IRL clade</taxon>
        <taxon>Trifolieae</taxon>
        <taxon>Trifolium</taxon>
    </lineage>
</organism>
<dbReference type="InterPro" id="IPR044730">
    <property type="entry name" value="RNase_H-like_dom_plant"/>
</dbReference>
<protein>
    <submittedName>
        <fullName evidence="3">Ribonuclease H</fullName>
    </submittedName>
</protein>
<reference evidence="3 4" key="1">
    <citation type="journal article" date="2014" name="Am. J. Bot.">
        <title>Genome assembly and annotation for red clover (Trifolium pratense; Fabaceae).</title>
        <authorList>
            <person name="Istvanek J."/>
            <person name="Jaros M."/>
            <person name="Krenek A."/>
            <person name="Repkova J."/>
        </authorList>
    </citation>
    <scope>NUCLEOTIDE SEQUENCE [LARGE SCALE GENOMIC DNA]</scope>
    <source>
        <strain evidence="4">cv. Tatra</strain>
        <tissue evidence="3">Young leaves</tissue>
    </source>
</reference>
<sequence>MKSFFEVHGYIKVAIVEAQGHSGGVWILKQDGNNLVVQWEDIHNNAITFSIALGVNKWYCTGLYASPTPTIRANFWHYLCNLKETISGPWFLIGDFNEIIAPSEQRGGIFTQSRADGLISVMDNCDLVDLNSVGGKFTWHRNCRGERSIANKLDRGMTNLQWRLIFPEAYLETLCRSNSDHNPIILRCGGLPIARGTRPFRFEAAWMSHSDYENVVESAWTKERGCPISALHTIKEDSIIFNKEVFGNIFKKKRNLEDRLKGIQQTMERVDSVRLILLEQQLQQELDQVLYQEEMLWYQKSREKWIKFGDKNTKFFHAQTIIRRKRNKIHGLTLPCGSWCTEDSILQEEALKFFKNLFSPATGSSHSHSFDVKYTPKFDSVQASALTQEVTKEEVYQALNQMHPLKSPGPDGFQGVFFRRYWHIMGEDIYTMINQAFSTGHFNPSLAETLICLIPKVDCPNNFKEFRPISLCNTLYKLITKVLVNRLRPMLDSIIGPFQSSFLPGRGTCDNAIILQEIIHSMRKSKSKKGDVAYKIDLEKAYDNVDWSYLRSCLRDFGFPPITIKLIMHCVSSSSLSLIWNGNRLPNFSPTRGLRQGDPLSPYLFVICMEKLSLAIVEAVQDNCWKPIRVSKNGPCFSHLFFADDVLLFSKATCSQGRLMANLFNNFSKASGLKINCTKSRAFFSAGVTRRKREKLTSLSSIRSTNSFGNYLGFPMISGRVRKEDFNFILDKLNSRLASWKNKLLNKPGRVTLAKSVLNSIPTYYMQISWLPSSICYQIDQMTRNFIWKGSSNKGIHLVGWSSITQTKSDGGLGIRLAREANTAMLGKLVWDIQQNSPKPWVLMLRSKYLQHQPFINAPTQPGSPIWNSISKAKMILADGFKYRVSDGSSLFWYSPWLSHKLLGTEVDYVAIQDSQIRIKDIYFNDSWHLNLLYTPLSSEMKERITSTKFILNNGTIDCFIWQGNIDGIYNASSGYKWLLQQKYNVPSIQSWNWIWKLQAPEKIKFLIWCACHHSIPTMYMLHHRNMTSSSICTRCSNNEETVIHCLRDCTTAKRIWEALGYSNISFFSSNNLESWLKIHSYGPAANLFLAGLWWNWRARNIVCVGNESIHMYQILIEVRKLASLILSCFSIVPSALKPPRWVTWHPSRDVGFVLNVDGSCLGDSGRAGFGGLIREGDGSWIIGFSGFLGISNNTFAELMAVFHGLKIARERGYRRIHCYSDSQTVVDAISKDLNSFHRYAAVIASIKDLLQLDWEVRLSHSLREGNAGADFLAKIGSANDDKLTFWESPPVEMESILQSDALRVLHPRS</sequence>
<evidence type="ECO:0000313" key="3">
    <source>
        <dbReference type="EMBL" id="PNX92765.1"/>
    </source>
</evidence>
<dbReference type="Proteomes" id="UP000236291">
    <property type="component" value="Unassembled WGS sequence"/>
</dbReference>